<name>A0ABT8BDC9_9HYPH</name>
<dbReference type="PANTHER" id="PTHR11122">
    <property type="entry name" value="APOSPORY-ASSOCIATED PROTEIN C-RELATED"/>
    <property type="match status" value="1"/>
</dbReference>
<comment type="caution">
    <text evidence="1">The sequence shown here is derived from an EMBL/GenBank/DDBJ whole genome shotgun (WGS) entry which is preliminary data.</text>
</comment>
<dbReference type="RefSeq" id="WP_238221415.1">
    <property type="nucleotide sequence ID" value="NZ_BPQD01000001.1"/>
</dbReference>
<proteinExistence type="predicted"/>
<dbReference type="Gene3D" id="2.70.98.10">
    <property type="match status" value="1"/>
</dbReference>
<dbReference type="SUPFAM" id="SSF74650">
    <property type="entry name" value="Galactose mutarotase-like"/>
    <property type="match status" value="1"/>
</dbReference>
<sequence>MGERITITAGDGTQAVIATDGAEPVSWRVGGREYLWTGDPAHWDRHAPWLFPVVGASTDGTVRVDGQTYPMAQHGFARDLPFTVLERTDDTVTLRLEDSEATLPHYPFPFRLDITARVGPGRLDCEAWIENTGPTPLPYALGFHPAFPWPFAGGERSAEGGYRVRFQNPERPLVPEVGAGGLLLRTERAIPLEGATLPLDPALFTEALVLRDAASEWMRFIAPDGSAIRMEVSDFPHLAVWTRPTAPFLSLECWTGHADWAGYTGELDRRDSQRLLAPKGRARHGVTLSREAAAA</sequence>
<dbReference type="InterPro" id="IPR037481">
    <property type="entry name" value="LacX"/>
</dbReference>
<dbReference type="PANTHER" id="PTHR11122:SF13">
    <property type="entry name" value="GLUCOSE-6-PHOSPHATE 1-EPIMERASE"/>
    <property type="match status" value="1"/>
</dbReference>
<dbReference type="InterPro" id="IPR014718">
    <property type="entry name" value="GH-type_carb-bd"/>
</dbReference>
<dbReference type="InterPro" id="IPR008183">
    <property type="entry name" value="Aldose_1/G6P_1-epimerase"/>
</dbReference>
<dbReference type="Proteomes" id="UP001224644">
    <property type="component" value="Unassembled WGS sequence"/>
</dbReference>
<dbReference type="CDD" id="cd09024">
    <property type="entry name" value="Aldose_epim_lacX"/>
    <property type="match status" value="1"/>
</dbReference>
<keyword evidence="2" id="KW-1185">Reference proteome</keyword>
<accession>A0ABT8BDC9</accession>
<gene>
    <name evidence="1" type="ORF">QWZ12_05600</name>
</gene>
<evidence type="ECO:0000313" key="1">
    <source>
        <dbReference type="EMBL" id="MDN3590087.1"/>
    </source>
</evidence>
<dbReference type="Pfam" id="PF01263">
    <property type="entry name" value="Aldose_epim"/>
    <property type="match status" value="1"/>
</dbReference>
<evidence type="ECO:0000313" key="2">
    <source>
        <dbReference type="Proteomes" id="UP001224644"/>
    </source>
</evidence>
<dbReference type="EMBL" id="JAUFPX010000002">
    <property type="protein sequence ID" value="MDN3590087.1"/>
    <property type="molecule type" value="Genomic_DNA"/>
</dbReference>
<protein>
    <submittedName>
        <fullName evidence="1">Aldose 1-epimerase family protein</fullName>
    </submittedName>
</protein>
<dbReference type="InterPro" id="IPR011013">
    <property type="entry name" value="Gal_mutarotase_sf_dom"/>
</dbReference>
<reference evidence="2" key="1">
    <citation type="journal article" date="2019" name="Int. J. Syst. Evol. Microbiol.">
        <title>The Global Catalogue of Microorganisms (GCM) 10K type strain sequencing project: providing services to taxonomists for standard genome sequencing and annotation.</title>
        <authorList>
            <consortium name="The Broad Institute Genomics Platform"/>
            <consortium name="The Broad Institute Genome Sequencing Center for Infectious Disease"/>
            <person name="Wu L."/>
            <person name="Ma J."/>
        </authorList>
    </citation>
    <scope>NUCLEOTIDE SEQUENCE [LARGE SCALE GENOMIC DNA]</scope>
    <source>
        <strain evidence="2">CECT 7069</strain>
    </source>
</reference>
<organism evidence="1 2">
    <name type="scientific">Methylobacterium adhaesivum</name>
    <dbReference type="NCBI Taxonomy" id="333297"/>
    <lineage>
        <taxon>Bacteria</taxon>
        <taxon>Pseudomonadati</taxon>
        <taxon>Pseudomonadota</taxon>
        <taxon>Alphaproteobacteria</taxon>
        <taxon>Hyphomicrobiales</taxon>
        <taxon>Methylobacteriaceae</taxon>
        <taxon>Methylobacterium</taxon>
    </lineage>
</organism>